<gene>
    <name evidence="2" type="ORF">METZ01_LOCUS252727</name>
</gene>
<dbReference type="PROSITE" id="PS51257">
    <property type="entry name" value="PROKAR_LIPOPROTEIN"/>
    <property type="match status" value="1"/>
</dbReference>
<sequence>MSKLSSHTEVVIIGGGIAGCSIAYHLSEKNIQVTLVERKSLTCGTTWHAAGLVGQLRATKNLTKMAKYSTELYHKLNDKDDLSAGFVINGSVSIAETEGRMQEMSRGASMGRNFGLEIEEISFDEIKEKYPLLDLKNVKGGWFLPQDGQINPVDITMCLAKEAKRMGCKIIENNKVLGFEQKDSKVTKVLTELGDIACDKIVI</sequence>
<dbReference type="Pfam" id="PF01266">
    <property type="entry name" value="DAO"/>
    <property type="match status" value="1"/>
</dbReference>
<organism evidence="2">
    <name type="scientific">marine metagenome</name>
    <dbReference type="NCBI Taxonomy" id="408172"/>
    <lineage>
        <taxon>unclassified sequences</taxon>
        <taxon>metagenomes</taxon>
        <taxon>ecological metagenomes</taxon>
    </lineage>
</organism>
<accession>A0A382ILW8</accession>
<dbReference type="Gene3D" id="3.30.9.10">
    <property type="entry name" value="D-Amino Acid Oxidase, subunit A, domain 2"/>
    <property type="match status" value="1"/>
</dbReference>
<feature type="domain" description="FAD dependent oxidoreductase" evidence="1">
    <location>
        <begin position="10"/>
        <end position="203"/>
    </location>
</feature>
<dbReference type="InterPro" id="IPR006076">
    <property type="entry name" value="FAD-dep_OxRdtase"/>
</dbReference>
<dbReference type="Gene3D" id="3.50.50.60">
    <property type="entry name" value="FAD/NAD(P)-binding domain"/>
    <property type="match status" value="1"/>
</dbReference>
<dbReference type="AlphaFoldDB" id="A0A382ILW8"/>
<dbReference type="PANTHER" id="PTHR13847:SF193">
    <property type="entry name" value="PYRUVATE DEHYDROGENASE PHOSPHATASE REGULATORY SUBUNIT, MITOCHONDRIAL"/>
    <property type="match status" value="1"/>
</dbReference>
<dbReference type="GO" id="GO:0005739">
    <property type="term" value="C:mitochondrion"/>
    <property type="evidence" value="ECO:0007669"/>
    <property type="project" value="TreeGrafter"/>
</dbReference>
<dbReference type="SUPFAM" id="SSF51905">
    <property type="entry name" value="FAD/NAD(P)-binding domain"/>
    <property type="match status" value="1"/>
</dbReference>
<reference evidence="2" key="1">
    <citation type="submission" date="2018-05" db="EMBL/GenBank/DDBJ databases">
        <authorList>
            <person name="Lanie J.A."/>
            <person name="Ng W.-L."/>
            <person name="Kazmierczak K.M."/>
            <person name="Andrzejewski T.M."/>
            <person name="Davidsen T.M."/>
            <person name="Wayne K.J."/>
            <person name="Tettelin H."/>
            <person name="Glass J.I."/>
            <person name="Rusch D."/>
            <person name="Podicherti R."/>
            <person name="Tsui H.-C.T."/>
            <person name="Winkler M.E."/>
        </authorList>
    </citation>
    <scope>NUCLEOTIDE SEQUENCE</scope>
</reference>
<protein>
    <recommendedName>
        <fullName evidence="1">FAD dependent oxidoreductase domain-containing protein</fullName>
    </recommendedName>
</protein>
<evidence type="ECO:0000259" key="1">
    <source>
        <dbReference type="Pfam" id="PF01266"/>
    </source>
</evidence>
<dbReference type="PANTHER" id="PTHR13847">
    <property type="entry name" value="SARCOSINE DEHYDROGENASE-RELATED"/>
    <property type="match status" value="1"/>
</dbReference>
<feature type="non-terminal residue" evidence="2">
    <location>
        <position position="203"/>
    </location>
</feature>
<proteinExistence type="predicted"/>
<name>A0A382ILW8_9ZZZZ</name>
<dbReference type="EMBL" id="UINC01067827">
    <property type="protein sequence ID" value="SVB99873.1"/>
    <property type="molecule type" value="Genomic_DNA"/>
</dbReference>
<dbReference type="InterPro" id="IPR036188">
    <property type="entry name" value="FAD/NAD-bd_sf"/>
</dbReference>
<evidence type="ECO:0000313" key="2">
    <source>
        <dbReference type="EMBL" id="SVB99873.1"/>
    </source>
</evidence>